<evidence type="ECO:0000313" key="4">
    <source>
        <dbReference type="Proteomes" id="UP000075666"/>
    </source>
</evidence>
<dbReference type="FunFam" id="3.30.70.360:FF:000004">
    <property type="entry name" value="Peptidase M20 domain-containing protein 2"/>
    <property type="match status" value="1"/>
</dbReference>
<proteinExistence type="predicted"/>
<dbReference type="PIRSF" id="PIRSF037227">
    <property type="entry name" value="Aminobenzoyl-glu_utiliz_pB"/>
    <property type="match status" value="1"/>
</dbReference>
<dbReference type="RefSeq" id="WP_066235650.1">
    <property type="nucleotide sequence ID" value="NZ_CP066701.1"/>
</dbReference>
<dbReference type="GO" id="GO:0071713">
    <property type="term" value="F:para-aminobenzoyl-glutamate hydrolase activity"/>
    <property type="evidence" value="ECO:0007669"/>
    <property type="project" value="TreeGrafter"/>
</dbReference>
<dbReference type="PANTHER" id="PTHR30575">
    <property type="entry name" value="PEPTIDASE M20"/>
    <property type="match status" value="1"/>
</dbReference>
<keyword evidence="4" id="KW-1185">Reference proteome</keyword>
<dbReference type="SUPFAM" id="SSF53187">
    <property type="entry name" value="Zn-dependent exopeptidases"/>
    <property type="match status" value="1"/>
</dbReference>
<dbReference type="Proteomes" id="UP000075666">
    <property type="component" value="Unassembled WGS sequence"/>
</dbReference>
<gene>
    <name evidence="2" type="ORF">B4102_3960</name>
    <name evidence="3" type="ORF">JGZ69_19545</name>
</gene>
<dbReference type="InterPro" id="IPR017439">
    <property type="entry name" value="Amidohydrolase"/>
</dbReference>
<feature type="region of interest" description="Disordered" evidence="1">
    <location>
        <begin position="463"/>
        <end position="483"/>
    </location>
</feature>
<dbReference type="CDD" id="cd05673">
    <property type="entry name" value="M20_Acy1L2_AbgB"/>
    <property type="match status" value="1"/>
</dbReference>
<evidence type="ECO:0000313" key="5">
    <source>
        <dbReference type="Proteomes" id="UP000595512"/>
    </source>
</evidence>
<dbReference type="Proteomes" id="UP000595512">
    <property type="component" value="Chromosome"/>
</dbReference>
<evidence type="ECO:0000313" key="3">
    <source>
        <dbReference type="EMBL" id="QQX24898.1"/>
    </source>
</evidence>
<reference evidence="2 4" key="1">
    <citation type="submission" date="2016-01" db="EMBL/GenBank/DDBJ databases">
        <title>Genome Sequences of Twelve Sporeforming Bacillus Species Isolated from Foods.</title>
        <authorList>
            <person name="Berendsen E.M."/>
            <person name="Wells-Bennik M.H."/>
            <person name="Krawcyk A.O."/>
            <person name="De Jong A."/>
            <person name="Holsappel S."/>
            <person name="Eijlander R.T."/>
            <person name="Kuipers O.P."/>
        </authorList>
    </citation>
    <scope>NUCLEOTIDE SEQUENCE [LARGE SCALE GENOMIC DNA]</scope>
    <source>
        <strain evidence="2 4">B4102</strain>
    </source>
</reference>
<dbReference type="EMBL" id="CP066701">
    <property type="protein sequence ID" value="QQX24898.1"/>
    <property type="molecule type" value="Genomic_DNA"/>
</dbReference>
<protein>
    <submittedName>
        <fullName evidence="3">Amidohydrolase</fullName>
    </submittedName>
</protein>
<evidence type="ECO:0000256" key="1">
    <source>
        <dbReference type="SAM" id="MobiDB-lite"/>
    </source>
</evidence>
<dbReference type="InterPro" id="IPR017145">
    <property type="entry name" value="Aminobenzoyl-glu_utiliz_pB"/>
</dbReference>
<dbReference type="InterPro" id="IPR036264">
    <property type="entry name" value="Bact_exopeptidase_dim_dom"/>
</dbReference>
<dbReference type="GO" id="GO:0046657">
    <property type="term" value="P:folic acid catabolic process"/>
    <property type="evidence" value="ECO:0007669"/>
    <property type="project" value="TreeGrafter"/>
</dbReference>
<accession>A0A150KKW9</accession>
<dbReference type="Gene3D" id="3.30.70.360">
    <property type="match status" value="1"/>
</dbReference>
<dbReference type="Pfam" id="PF01546">
    <property type="entry name" value="Peptidase_M20"/>
    <property type="match status" value="1"/>
</dbReference>
<dbReference type="NCBIfam" id="TIGR01891">
    <property type="entry name" value="amidohydrolases"/>
    <property type="match status" value="1"/>
</dbReference>
<dbReference type="KEGG" id="hspo:JGZ69_19545"/>
<dbReference type="OrthoDB" id="9781032at2"/>
<evidence type="ECO:0000313" key="2">
    <source>
        <dbReference type="EMBL" id="KYC89953.1"/>
    </source>
</evidence>
<dbReference type="GO" id="GO:0016805">
    <property type="term" value="F:dipeptidase activity"/>
    <property type="evidence" value="ECO:0007669"/>
    <property type="project" value="TreeGrafter"/>
</dbReference>
<organism evidence="2 4">
    <name type="scientific">Heyndrickxia sporothermodurans</name>
    <dbReference type="NCBI Taxonomy" id="46224"/>
    <lineage>
        <taxon>Bacteria</taxon>
        <taxon>Bacillati</taxon>
        <taxon>Bacillota</taxon>
        <taxon>Bacilli</taxon>
        <taxon>Bacillales</taxon>
        <taxon>Bacillaceae</taxon>
        <taxon>Heyndrickxia</taxon>
    </lineage>
</organism>
<dbReference type="PATRIC" id="fig|46224.3.peg.1105"/>
<dbReference type="Gene3D" id="3.40.630.10">
    <property type="entry name" value="Zn peptidases"/>
    <property type="match status" value="2"/>
</dbReference>
<dbReference type="EMBL" id="LQYN01000129">
    <property type="protein sequence ID" value="KYC89953.1"/>
    <property type="molecule type" value="Genomic_DNA"/>
</dbReference>
<dbReference type="SUPFAM" id="SSF55031">
    <property type="entry name" value="Bacterial exopeptidase dimerisation domain"/>
    <property type="match status" value="1"/>
</dbReference>
<reference evidence="3 5" key="2">
    <citation type="submission" date="2020-12" db="EMBL/GenBank/DDBJ databases">
        <title>Taxonomic evaluation of the Bacillus sporothermodurans group of bacteria based on whole genome sequences.</title>
        <authorList>
            <person name="Fiedler G."/>
            <person name="Herbstmann A.-D."/>
            <person name="Doll E."/>
            <person name="Wenning M."/>
            <person name="Brinks E."/>
            <person name="Kabisch J."/>
            <person name="Breitenwieser F."/>
            <person name="Lappann M."/>
            <person name="Boehnlein C."/>
            <person name="Franz C."/>
        </authorList>
    </citation>
    <scope>NUCLEOTIDE SEQUENCE [LARGE SCALE GENOMIC DNA]</scope>
    <source>
        <strain evidence="3 5">DSM 10599</strain>
    </source>
</reference>
<sequence>MTSIHLKEIEKLVDNKQKNFVKLADKIWELAETRFEEFESAKLLTNVLEEAGFVVEKGVGGIETAFIATFDQGGPVVGILGEYDALSGLSQERNVAEAKPIVPNGNGHGCGHNMLGVAGISAAVALKDFLEANPQIKGTVKYFGCPGEEGGSGKTFMVREGVFEGIDAALTWHPESYSGVFHQSSLANYQVYFSFKGIASHAANSPHLGRSALDAVELMNVGVNYLREHVIPEARIHYAVTNTGGISPNVVQADAEVLYLIRAPKISQVIDIYNRVINIAKGAALMTETEVEVRFDKACSNYIPNAVLGEVMGEYLEEVGFPQYTEEELSFARNVKATITPGDVENKINDIKNITGYSVKKIESFLKDSPFIEKVIPFHKTNGIMFGSTDVGDVSWNIPTAQFWGRTFVFGTPLHTWQVVSQGGSTIGTKGMIQAAKVLAGTTLHLFEHPELIDKAKEELAREKEGNEYIPPIPNDVKPSALK</sequence>
<dbReference type="AlphaFoldDB" id="A0A150KKW9"/>
<dbReference type="InterPro" id="IPR002933">
    <property type="entry name" value="Peptidase_M20"/>
</dbReference>
<name>A0A150KKW9_9BACI</name>
<dbReference type="STRING" id="46224.B4102_3960"/>
<dbReference type="PANTHER" id="PTHR30575:SF0">
    <property type="entry name" value="XAA-ARG DIPEPTIDASE"/>
    <property type="match status" value="1"/>
</dbReference>
<dbReference type="InterPro" id="IPR052030">
    <property type="entry name" value="Peptidase_M20/M20A_hydrolases"/>
</dbReference>
<dbReference type="GO" id="GO:0005737">
    <property type="term" value="C:cytoplasm"/>
    <property type="evidence" value="ECO:0007669"/>
    <property type="project" value="TreeGrafter"/>
</dbReference>